<dbReference type="EMBL" id="ML213518">
    <property type="protein sequence ID" value="TFK48756.1"/>
    <property type="molecule type" value="Genomic_DNA"/>
</dbReference>
<dbReference type="SUPFAM" id="SSF50182">
    <property type="entry name" value="Sm-like ribonucleoproteins"/>
    <property type="match status" value="1"/>
</dbReference>
<organism evidence="9 10">
    <name type="scientific">Heliocybe sulcata</name>
    <dbReference type="NCBI Taxonomy" id="5364"/>
    <lineage>
        <taxon>Eukaryota</taxon>
        <taxon>Fungi</taxon>
        <taxon>Dikarya</taxon>
        <taxon>Basidiomycota</taxon>
        <taxon>Agaricomycotina</taxon>
        <taxon>Agaricomycetes</taxon>
        <taxon>Gloeophyllales</taxon>
        <taxon>Gloeophyllaceae</taxon>
        <taxon>Heliocybe</taxon>
    </lineage>
</organism>
<dbReference type="Pfam" id="PF00036">
    <property type="entry name" value="EF-hand_1"/>
    <property type="match status" value="1"/>
</dbReference>
<feature type="compositionally biased region" description="Low complexity" evidence="6">
    <location>
        <begin position="321"/>
        <end position="335"/>
    </location>
</feature>
<feature type="compositionally biased region" description="Low complexity" evidence="6">
    <location>
        <begin position="61"/>
        <end position="74"/>
    </location>
</feature>
<evidence type="ECO:0000256" key="6">
    <source>
        <dbReference type="SAM" id="MobiDB-lite"/>
    </source>
</evidence>
<feature type="domain" description="EF-hand" evidence="8">
    <location>
        <begin position="436"/>
        <end position="471"/>
    </location>
</feature>
<reference evidence="9 10" key="1">
    <citation type="journal article" date="2019" name="Nat. Ecol. Evol.">
        <title>Megaphylogeny resolves global patterns of mushroom evolution.</title>
        <authorList>
            <person name="Varga T."/>
            <person name="Krizsan K."/>
            <person name="Foldi C."/>
            <person name="Dima B."/>
            <person name="Sanchez-Garcia M."/>
            <person name="Sanchez-Ramirez S."/>
            <person name="Szollosi G.J."/>
            <person name="Szarkandi J.G."/>
            <person name="Papp V."/>
            <person name="Albert L."/>
            <person name="Andreopoulos W."/>
            <person name="Angelini C."/>
            <person name="Antonin V."/>
            <person name="Barry K.W."/>
            <person name="Bougher N.L."/>
            <person name="Buchanan P."/>
            <person name="Buyck B."/>
            <person name="Bense V."/>
            <person name="Catcheside P."/>
            <person name="Chovatia M."/>
            <person name="Cooper J."/>
            <person name="Damon W."/>
            <person name="Desjardin D."/>
            <person name="Finy P."/>
            <person name="Geml J."/>
            <person name="Haridas S."/>
            <person name="Hughes K."/>
            <person name="Justo A."/>
            <person name="Karasinski D."/>
            <person name="Kautmanova I."/>
            <person name="Kiss B."/>
            <person name="Kocsube S."/>
            <person name="Kotiranta H."/>
            <person name="LaButti K.M."/>
            <person name="Lechner B.E."/>
            <person name="Liimatainen K."/>
            <person name="Lipzen A."/>
            <person name="Lukacs Z."/>
            <person name="Mihaltcheva S."/>
            <person name="Morgado L.N."/>
            <person name="Niskanen T."/>
            <person name="Noordeloos M.E."/>
            <person name="Ohm R.A."/>
            <person name="Ortiz-Santana B."/>
            <person name="Ovrebo C."/>
            <person name="Racz N."/>
            <person name="Riley R."/>
            <person name="Savchenko A."/>
            <person name="Shiryaev A."/>
            <person name="Soop K."/>
            <person name="Spirin V."/>
            <person name="Szebenyi C."/>
            <person name="Tomsovsky M."/>
            <person name="Tulloss R.E."/>
            <person name="Uehling J."/>
            <person name="Grigoriev I.V."/>
            <person name="Vagvolgyi C."/>
            <person name="Papp T."/>
            <person name="Martin F.M."/>
            <person name="Miettinen O."/>
            <person name="Hibbett D.S."/>
            <person name="Nagy L.G."/>
        </authorList>
    </citation>
    <scope>NUCLEOTIDE SEQUENCE [LARGE SCALE GENOMIC DNA]</scope>
    <source>
        <strain evidence="9 10">OMC1185</strain>
    </source>
</reference>
<evidence type="ECO:0000256" key="5">
    <source>
        <dbReference type="ARBA" id="ARBA00023136"/>
    </source>
</evidence>
<keyword evidence="3" id="KW-0106">Calcium</keyword>
<feature type="region of interest" description="Disordered" evidence="6">
    <location>
        <begin position="709"/>
        <end position="742"/>
    </location>
</feature>
<feature type="transmembrane region" description="Helical" evidence="7">
    <location>
        <begin position="195"/>
        <end position="216"/>
    </location>
</feature>
<protein>
    <recommendedName>
        <fullName evidence="8">EF-hand domain-containing protein</fullName>
    </recommendedName>
</protein>
<feature type="transmembrane region" description="Helical" evidence="7">
    <location>
        <begin position="113"/>
        <end position="133"/>
    </location>
</feature>
<evidence type="ECO:0000313" key="9">
    <source>
        <dbReference type="EMBL" id="TFK48756.1"/>
    </source>
</evidence>
<evidence type="ECO:0000259" key="8">
    <source>
        <dbReference type="PROSITE" id="PS50222"/>
    </source>
</evidence>
<feature type="transmembrane region" description="Helical" evidence="7">
    <location>
        <begin position="521"/>
        <end position="540"/>
    </location>
</feature>
<feature type="compositionally biased region" description="Acidic residues" evidence="6">
    <location>
        <begin position="75"/>
        <end position="88"/>
    </location>
</feature>
<feature type="compositionally biased region" description="Basic and acidic residues" evidence="6">
    <location>
        <begin position="354"/>
        <end position="364"/>
    </location>
</feature>
<dbReference type="InterPro" id="IPR058650">
    <property type="entry name" value="Msy1/2-like"/>
</dbReference>
<feature type="transmembrane region" description="Helical" evidence="7">
    <location>
        <begin position="236"/>
        <end position="254"/>
    </location>
</feature>
<keyword evidence="10" id="KW-1185">Reference proteome</keyword>
<dbReference type="Pfam" id="PF25886">
    <property type="entry name" value="Msy1"/>
    <property type="match status" value="1"/>
</dbReference>
<feature type="compositionally biased region" description="Polar residues" evidence="6">
    <location>
        <begin position="309"/>
        <end position="318"/>
    </location>
</feature>
<accession>A0A5C3MX68</accession>
<evidence type="ECO:0000313" key="10">
    <source>
        <dbReference type="Proteomes" id="UP000305948"/>
    </source>
</evidence>
<keyword evidence="5 7" id="KW-0472">Membrane</keyword>
<dbReference type="GO" id="GO:0005262">
    <property type="term" value="F:calcium channel activity"/>
    <property type="evidence" value="ECO:0007669"/>
    <property type="project" value="TreeGrafter"/>
</dbReference>
<dbReference type="InterPro" id="IPR006685">
    <property type="entry name" value="MscS_channel_2nd"/>
</dbReference>
<dbReference type="GO" id="GO:0016020">
    <property type="term" value="C:membrane"/>
    <property type="evidence" value="ECO:0007669"/>
    <property type="project" value="UniProtKB-SubCell"/>
</dbReference>
<dbReference type="InterPro" id="IPR010920">
    <property type="entry name" value="LSM_dom_sf"/>
</dbReference>
<dbReference type="STRING" id="5364.A0A5C3MX68"/>
<sequence>MAGVARNEEVPLSDIARPKEHDYAAARRSDENSASKETTLASGRAGEVHLNDDELHDSHLTADSASDTTATNSSDEFDWEEEDEEEGEKEAKEKTKARRGRAIWLAYMKLARFIRVLLVGALGAGLLIAPLLVFELRFRSSVAEPHVHMWSLWLSIVWAAGCGTYLVVDYVPRFLMWLIVLFGGSIERLQTQIELTLAVAAWIKLALDITWAWISLSVLRVTYRPPGNYWVVVNRVMQALFAAGILLLVEKVFLRFVAINFHQKALAERLTENRLGLKALDRLSNAQPAVYRRSNYGRRGHKSPGPGSVPTSAPTTRRNSLDLLGLGSKLSGKNSVPSSPVEKEKGRSHPHTHSHTEKKVKRADAKARRKKAIASVVVDQISGAIGQVALKDSKLNRDVGSLYSARKLARKLFSALSFADPPRDYLLVEDFYPYFPTTVEAQAAFALFDKDGNGDITKKEMREAVQRIYRERKALVSSLKDVGSIVAKLDAVLIAIALVVIFFICLLIFNRKDTLSSLVPLATIILGFSFIFGHSAQLLFESLIFIFSTHVFDVGDLVMIDDQPLFVREFGLFSTTFRRVDGQEIIAPNTLLTSAKLVHNMRRSNSMWETTNLMVSYDTPLEAIEQLRQRINNYIQQNNREWSGCGVHIDKMEYQNAIYLIIALEHRPNWQDWGGRWVRRTAFMRFLKTTLEELDMKYSMPVQPVLMPRGTPYSANGNSSSNLNLPPQGRGPARMGSRDANLGNAGSFQGSEFMLRAPTRSINSDTNVFRRVDGL</sequence>
<keyword evidence="2 7" id="KW-0812">Transmembrane</keyword>
<dbReference type="AlphaFoldDB" id="A0A5C3MX68"/>
<evidence type="ECO:0000256" key="2">
    <source>
        <dbReference type="ARBA" id="ARBA00022692"/>
    </source>
</evidence>
<dbReference type="SUPFAM" id="SSF47473">
    <property type="entry name" value="EF-hand"/>
    <property type="match status" value="1"/>
</dbReference>
<dbReference type="OrthoDB" id="544685at2759"/>
<feature type="compositionally biased region" description="Basic and acidic residues" evidence="6">
    <location>
        <begin position="46"/>
        <end position="60"/>
    </location>
</feature>
<dbReference type="PROSITE" id="PS50222">
    <property type="entry name" value="EF_HAND_2"/>
    <property type="match status" value="1"/>
</dbReference>
<feature type="region of interest" description="Disordered" evidence="6">
    <location>
        <begin position="1"/>
        <end position="93"/>
    </location>
</feature>
<dbReference type="GO" id="GO:0006874">
    <property type="term" value="P:intracellular calcium ion homeostasis"/>
    <property type="evidence" value="ECO:0007669"/>
    <property type="project" value="TreeGrafter"/>
</dbReference>
<dbReference type="Gene3D" id="1.10.238.10">
    <property type="entry name" value="EF-hand"/>
    <property type="match status" value="1"/>
</dbReference>
<dbReference type="PANTHER" id="PTHR31323">
    <property type="entry name" value="MECHANOSENSITIVE ION CHANNEL PROTEIN MSY2"/>
    <property type="match status" value="1"/>
</dbReference>
<dbReference type="InterPro" id="IPR011992">
    <property type="entry name" value="EF-hand-dom_pair"/>
</dbReference>
<evidence type="ECO:0000256" key="4">
    <source>
        <dbReference type="ARBA" id="ARBA00022989"/>
    </source>
</evidence>
<gene>
    <name evidence="9" type="ORF">OE88DRAFT_1663898</name>
</gene>
<feature type="compositionally biased region" description="Basic and acidic residues" evidence="6">
    <location>
        <begin position="16"/>
        <end position="34"/>
    </location>
</feature>
<feature type="transmembrane region" description="Helical" evidence="7">
    <location>
        <begin position="489"/>
        <end position="509"/>
    </location>
</feature>
<evidence type="ECO:0000256" key="7">
    <source>
        <dbReference type="SAM" id="Phobius"/>
    </source>
</evidence>
<evidence type="ECO:0000256" key="1">
    <source>
        <dbReference type="ARBA" id="ARBA00004370"/>
    </source>
</evidence>
<dbReference type="Pfam" id="PF00924">
    <property type="entry name" value="MS_channel_2nd"/>
    <property type="match status" value="1"/>
</dbReference>
<proteinExistence type="predicted"/>
<name>A0A5C3MX68_9AGAM</name>
<keyword evidence="4 7" id="KW-1133">Transmembrane helix</keyword>
<dbReference type="InterPro" id="IPR002048">
    <property type="entry name" value="EF_hand_dom"/>
</dbReference>
<evidence type="ECO:0000256" key="3">
    <source>
        <dbReference type="ARBA" id="ARBA00022837"/>
    </source>
</evidence>
<dbReference type="InterPro" id="IPR023408">
    <property type="entry name" value="MscS_beta-dom_sf"/>
</dbReference>
<dbReference type="InterPro" id="IPR018247">
    <property type="entry name" value="EF_Hand_1_Ca_BS"/>
</dbReference>
<dbReference type="PANTHER" id="PTHR31323:SF11">
    <property type="entry name" value="EF-HAND DOMAIN-CONTAINING PROTEIN"/>
    <property type="match status" value="1"/>
</dbReference>
<dbReference type="Proteomes" id="UP000305948">
    <property type="component" value="Unassembled WGS sequence"/>
</dbReference>
<comment type="subcellular location">
    <subcellularLocation>
        <location evidence="1">Membrane</location>
    </subcellularLocation>
</comment>
<feature type="compositionally biased region" description="Low complexity" evidence="6">
    <location>
        <begin position="714"/>
        <end position="725"/>
    </location>
</feature>
<dbReference type="GO" id="GO:0005509">
    <property type="term" value="F:calcium ion binding"/>
    <property type="evidence" value="ECO:0007669"/>
    <property type="project" value="InterPro"/>
</dbReference>
<dbReference type="PROSITE" id="PS00018">
    <property type="entry name" value="EF_HAND_1"/>
    <property type="match status" value="1"/>
</dbReference>
<feature type="region of interest" description="Disordered" evidence="6">
    <location>
        <begin position="291"/>
        <end position="364"/>
    </location>
</feature>
<dbReference type="SMART" id="SM00054">
    <property type="entry name" value="EFh"/>
    <property type="match status" value="1"/>
</dbReference>
<feature type="transmembrane region" description="Helical" evidence="7">
    <location>
        <begin position="153"/>
        <end position="183"/>
    </location>
</feature>
<dbReference type="Gene3D" id="2.30.30.60">
    <property type="match status" value="1"/>
</dbReference>
<dbReference type="CDD" id="cd00051">
    <property type="entry name" value="EFh"/>
    <property type="match status" value="1"/>
</dbReference>